<evidence type="ECO:0000313" key="1">
    <source>
        <dbReference type="EMBL" id="KXA91956.1"/>
    </source>
</evidence>
<protein>
    <submittedName>
        <fullName evidence="1">Uncharacterized protein</fullName>
    </submittedName>
</protein>
<dbReference type="Proteomes" id="UP000070284">
    <property type="component" value="Unassembled WGS sequence"/>
</dbReference>
<sequence length="63" mass="7362">MSRDDKNHPNQDQTDSIRERIEEIEKGKGRFEDQEVYEQLSKKHSIIESLSRAENTALLNNSC</sequence>
<dbReference type="EMBL" id="LHXO01000199">
    <property type="protein sequence ID" value="KXA91956.1"/>
    <property type="molecule type" value="Genomic_DNA"/>
</dbReference>
<organism evidence="1 2">
    <name type="scientific">candidate division MSBL1 archaeon SCGC-AAA259E19</name>
    <dbReference type="NCBI Taxonomy" id="1698264"/>
    <lineage>
        <taxon>Archaea</taxon>
        <taxon>Methanobacteriati</taxon>
        <taxon>Methanobacteriota</taxon>
        <taxon>candidate division MSBL1</taxon>
    </lineage>
</organism>
<comment type="caution">
    <text evidence="1">The sequence shown here is derived from an EMBL/GenBank/DDBJ whole genome shotgun (WGS) entry which is preliminary data.</text>
</comment>
<gene>
    <name evidence="1" type="ORF">AKJ65_08255</name>
</gene>
<name>A0A133UCP1_9EURY</name>
<accession>A0A133UCP1</accession>
<dbReference type="AlphaFoldDB" id="A0A133UCP1"/>
<proteinExistence type="predicted"/>
<evidence type="ECO:0000313" key="2">
    <source>
        <dbReference type="Proteomes" id="UP000070284"/>
    </source>
</evidence>
<keyword evidence="2" id="KW-1185">Reference proteome</keyword>
<reference evidence="1 2" key="1">
    <citation type="journal article" date="2016" name="Sci. Rep.">
        <title>Metabolic traits of an uncultured archaeal lineage -MSBL1- from brine pools of the Red Sea.</title>
        <authorList>
            <person name="Mwirichia R."/>
            <person name="Alam I."/>
            <person name="Rashid M."/>
            <person name="Vinu M."/>
            <person name="Ba-Alawi W."/>
            <person name="Anthony Kamau A."/>
            <person name="Kamanda Ngugi D."/>
            <person name="Goker M."/>
            <person name="Klenk H.P."/>
            <person name="Bajic V."/>
            <person name="Stingl U."/>
        </authorList>
    </citation>
    <scope>NUCLEOTIDE SEQUENCE [LARGE SCALE GENOMIC DNA]</scope>
    <source>
        <strain evidence="1">SCGC-AAA259E19</strain>
    </source>
</reference>